<keyword evidence="3" id="KW-0658">Purine biosynthesis</keyword>
<evidence type="ECO:0000256" key="1">
    <source>
        <dbReference type="ARBA" id="ARBA00022563"/>
    </source>
</evidence>
<dbReference type="Gene3D" id="3.40.50.170">
    <property type="entry name" value="Formyl transferase, N-terminal domain"/>
    <property type="match status" value="1"/>
</dbReference>
<name>A0A8J3D8P8_9BACT</name>
<evidence type="ECO:0000256" key="2">
    <source>
        <dbReference type="ARBA" id="ARBA00022801"/>
    </source>
</evidence>
<comment type="similarity">
    <text evidence="3">Belongs to the PurU family.</text>
</comment>
<comment type="pathway">
    <text evidence="3">Purine metabolism; IMP biosynthesis via de novo pathway; formate from 10-formyl-5,6,7,8-tetrahydrofolate: step 1/1.</text>
</comment>
<comment type="catalytic activity">
    <reaction evidence="3">
        <text>(6R)-10-formyltetrahydrofolate + H2O = (6S)-5,6,7,8-tetrahydrofolate + formate + H(+)</text>
        <dbReference type="Rhea" id="RHEA:19833"/>
        <dbReference type="ChEBI" id="CHEBI:15377"/>
        <dbReference type="ChEBI" id="CHEBI:15378"/>
        <dbReference type="ChEBI" id="CHEBI:15740"/>
        <dbReference type="ChEBI" id="CHEBI:57453"/>
        <dbReference type="ChEBI" id="CHEBI:195366"/>
        <dbReference type="EC" id="3.5.1.10"/>
    </reaction>
</comment>
<comment type="function">
    <text evidence="3">Catalyzes the hydrolysis of 10-formyltetrahydrofolate (formyl-FH4) to formate and tetrahydrofolate (FH4).</text>
</comment>
<dbReference type="InterPro" id="IPR045865">
    <property type="entry name" value="ACT-like_dom_sf"/>
</dbReference>
<dbReference type="HAMAP" id="MF_01927">
    <property type="entry name" value="PurU"/>
    <property type="match status" value="1"/>
</dbReference>
<dbReference type="NCBIfam" id="NF004684">
    <property type="entry name" value="PRK06027.1"/>
    <property type="match status" value="1"/>
</dbReference>
<dbReference type="Pfam" id="PF00551">
    <property type="entry name" value="Formyl_trans_N"/>
    <property type="match status" value="1"/>
</dbReference>
<accession>A0A8J3D8P8</accession>
<dbReference type="UniPathway" id="UPA00074">
    <property type="reaction ID" value="UER00170"/>
</dbReference>
<proteinExistence type="inferred from homology"/>
<dbReference type="PRINTS" id="PR01575">
    <property type="entry name" value="FFH4HYDRLASE"/>
</dbReference>
<dbReference type="SUPFAM" id="SSF55021">
    <property type="entry name" value="ACT-like"/>
    <property type="match status" value="1"/>
</dbReference>
<dbReference type="InterPro" id="IPR002376">
    <property type="entry name" value="Formyl_transf_N"/>
</dbReference>
<dbReference type="InterPro" id="IPR044074">
    <property type="entry name" value="PurU_ACT"/>
</dbReference>
<dbReference type="PANTHER" id="PTHR42706:SF1">
    <property type="entry name" value="FORMYLTETRAHYDROFOLATE DEFORMYLASE 2, MITOCHONDRIAL"/>
    <property type="match status" value="1"/>
</dbReference>
<protein>
    <recommendedName>
        <fullName evidence="3 4">Formyltetrahydrofolate deformylase</fullName>
        <ecNumber evidence="3 4">3.5.1.10</ecNumber>
    </recommendedName>
    <alternativeName>
        <fullName evidence="3">Formyl-FH(4) hydrolase</fullName>
    </alternativeName>
</protein>
<dbReference type="EMBL" id="BMXF01000002">
    <property type="protein sequence ID" value="GHB69264.1"/>
    <property type="molecule type" value="Genomic_DNA"/>
</dbReference>
<dbReference type="NCBIfam" id="TIGR00655">
    <property type="entry name" value="PurU"/>
    <property type="match status" value="1"/>
</dbReference>
<keyword evidence="2 3" id="KW-0378">Hydrolase</keyword>
<evidence type="ECO:0000313" key="6">
    <source>
        <dbReference type="EMBL" id="GHB69264.1"/>
    </source>
</evidence>
<gene>
    <name evidence="3 6" type="primary">purU</name>
    <name evidence="6" type="ORF">GCM10007390_23510</name>
</gene>
<evidence type="ECO:0000256" key="4">
    <source>
        <dbReference type="NCBIfam" id="TIGR00655"/>
    </source>
</evidence>
<keyword evidence="7" id="KW-1185">Reference proteome</keyword>
<dbReference type="Gene3D" id="3.30.70.260">
    <property type="match status" value="1"/>
</dbReference>
<comment type="caution">
    <text evidence="6">The sequence shown here is derived from an EMBL/GenBank/DDBJ whole genome shotgun (WGS) entry which is preliminary data.</text>
</comment>
<dbReference type="GO" id="GO:0006730">
    <property type="term" value="P:one-carbon metabolic process"/>
    <property type="evidence" value="ECO:0007669"/>
    <property type="project" value="UniProtKB-KW"/>
</dbReference>
<dbReference type="EC" id="3.5.1.10" evidence="3 4"/>
<reference evidence="6 7" key="1">
    <citation type="journal article" date="2014" name="Int. J. Syst. Evol. Microbiol.">
        <title>Complete genome sequence of Corynebacterium casei LMG S-19264T (=DSM 44701T), isolated from a smear-ripened cheese.</title>
        <authorList>
            <consortium name="US DOE Joint Genome Institute (JGI-PGF)"/>
            <person name="Walter F."/>
            <person name="Albersmeier A."/>
            <person name="Kalinowski J."/>
            <person name="Ruckert C."/>
        </authorList>
    </citation>
    <scope>NUCLEOTIDE SEQUENCE [LARGE SCALE GENOMIC DNA]</scope>
    <source>
        <strain evidence="6 7">KCTC 12866</strain>
    </source>
</reference>
<feature type="domain" description="Formyl transferase N-terminal" evidence="5">
    <location>
        <begin position="91"/>
        <end position="266"/>
    </location>
</feature>
<sequence>MADRQPPKNHRHILLMNGPDHKGLIYLVTRVLFENNQNIIKNDEYVSPSGQFFMRTEFEGEADLTKLTETLNAELPEGIGLRINPTKKKDIVLLVTKEHHCLAELLIRYAFDELDANIQAVVSNYNILQPLVSKFGIPFHFVTHEHKSREEHEEAILRTLEVYQPEYLVLAKYMRVLTPTFVQQYNNRIVNIHHSFLPAFMGANPYRQAYNRGVKIIGATAHFVNNDLDEGPIIAQDVKEVDHRLTAADMATLGRDTEKIVLSKALKLVFNDRVFIHDNRTVIL</sequence>
<evidence type="ECO:0000256" key="3">
    <source>
        <dbReference type="HAMAP-Rule" id="MF_01927"/>
    </source>
</evidence>
<keyword evidence="1 3" id="KW-0554">One-carbon metabolism</keyword>
<feature type="active site" evidence="3">
    <location>
        <position position="229"/>
    </location>
</feature>
<evidence type="ECO:0000313" key="7">
    <source>
        <dbReference type="Proteomes" id="UP000598271"/>
    </source>
</evidence>
<dbReference type="GO" id="GO:0008864">
    <property type="term" value="F:formyltetrahydrofolate deformylase activity"/>
    <property type="evidence" value="ECO:0007669"/>
    <property type="project" value="UniProtKB-UniRule"/>
</dbReference>
<dbReference type="GO" id="GO:0006189">
    <property type="term" value="P:'de novo' IMP biosynthetic process"/>
    <property type="evidence" value="ECO:0007669"/>
    <property type="project" value="UniProtKB-UniRule"/>
</dbReference>
<evidence type="ECO:0000259" key="5">
    <source>
        <dbReference type="Pfam" id="PF00551"/>
    </source>
</evidence>
<organism evidence="6 7">
    <name type="scientific">Persicitalea jodogahamensis</name>
    <dbReference type="NCBI Taxonomy" id="402147"/>
    <lineage>
        <taxon>Bacteria</taxon>
        <taxon>Pseudomonadati</taxon>
        <taxon>Bacteroidota</taxon>
        <taxon>Cytophagia</taxon>
        <taxon>Cytophagales</taxon>
        <taxon>Spirosomataceae</taxon>
        <taxon>Persicitalea</taxon>
    </lineage>
</organism>
<dbReference type="SUPFAM" id="SSF53328">
    <property type="entry name" value="Formyltransferase"/>
    <property type="match status" value="1"/>
</dbReference>
<dbReference type="PANTHER" id="PTHR42706">
    <property type="entry name" value="FORMYLTETRAHYDROFOLATE DEFORMYLASE"/>
    <property type="match status" value="1"/>
</dbReference>
<dbReference type="PIRSF" id="PIRSF036480">
    <property type="entry name" value="FormyFH4_hydr"/>
    <property type="match status" value="1"/>
</dbReference>
<dbReference type="AlphaFoldDB" id="A0A8J3D8P8"/>
<dbReference type="CDD" id="cd04875">
    <property type="entry name" value="ACT_F4HF-DF"/>
    <property type="match status" value="1"/>
</dbReference>
<dbReference type="Proteomes" id="UP000598271">
    <property type="component" value="Unassembled WGS sequence"/>
</dbReference>
<dbReference type="InterPro" id="IPR004810">
    <property type="entry name" value="PurU"/>
</dbReference>
<dbReference type="InterPro" id="IPR036477">
    <property type="entry name" value="Formyl_transf_N_sf"/>
</dbReference>